<dbReference type="RefSeq" id="WP_228849798.1">
    <property type="nucleotide sequence ID" value="NZ_JADCKQ010000014.1"/>
</dbReference>
<evidence type="ECO:0000313" key="2">
    <source>
        <dbReference type="Proteomes" id="UP000640583"/>
    </source>
</evidence>
<gene>
    <name evidence="1" type="ORF">H1D41_15630</name>
</gene>
<dbReference type="AlphaFoldDB" id="A0A8J7IEQ3"/>
<evidence type="ECO:0008006" key="3">
    <source>
        <dbReference type="Google" id="ProtNLM"/>
    </source>
</evidence>
<organism evidence="1 2">
    <name type="scientific">Halocynthiibacter styelae</name>
    <dbReference type="NCBI Taxonomy" id="2761955"/>
    <lineage>
        <taxon>Bacteria</taxon>
        <taxon>Pseudomonadati</taxon>
        <taxon>Pseudomonadota</taxon>
        <taxon>Alphaproteobacteria</taxon>
        <taxon>Rhodobacterales</taxon>
        <taxon>Paracoccaceae</taxon>
        <taxon>Halocynthiibacter</taxon>
    </lineage>
</organism>
<comment type="caution">
    <text evidence="1">The sequence shown here is derived from an EMBL/GenBank/DDBJ whole genome shotgun (WGS) entry which is preliminary data.</text>
</comment>
<dbReference type="Proteomes" id="UP000640583">
    <property type="component" value="Unassembled WGS sequence"/>
</dbReference>
<keyword evidence="2" id="KW-1185">Reference proteome</keyword>
<protein>
    <recommendedName>
        <fullName evidence="3">Rhamnan synthesis protein F</fullName>
    </recommendedName>
</protein>
<reference evidence="1" key="1">
    <citation type="submission" date="2020-10" db="EMBL/GenBank/DDBJ databases">
        <title>Paenihalocynthiibacter styelae gen. nov., sp. nov., isolated from stalked sea squirt Styela clava.</title>
        <authorList>
            <person name="Kim Y.-O."/>
            <person name="Yoon J.-H."/>
        </authorList>
    </citation>
    <scope>NUCLEOTIDE SEQUENCE</scope>
    <source>
        <strain evidence="1">MYP1-1</strain>
    </source>
</reference>
<name>A0A8J7IEQ3_9RHOB</name>
<accession>A0A8J7IEQ3</accession>
<proteinExistence type="predicted"/>
<evidence type="ECO:0000313" key="1">
    <source>
        <dbReference type="EMBL" id="MBI1495074.1"/>
    </source>
</evidence>
<sequence>MGHSTKIWGYGADIERQGHDDVVLRIVGRFLEDPLPGFPNILWVISHPEMLLPNLIRGYQKVFVASEWFCERSAQTWNADWTYLPQATDPGIFPYGHQSDTSGRISFVANTQYRDRDYFRITESAQLPISYVGRGWEKHVSTDAIETDQIPNELLSEHYNRHGFVICDQFTSMKSCGFMSNRILDVLSCGAHPVIKRPIDFPEELTPFVTFASNTSELQNAWENWKARDIALTARNAQQAADIVRQKYAFDVVVQPIVAAAEQALLEGNIAAQMTLPEVTPARTTSGEETSRHFIVSDSDEIYDLNKKNAEFLAVDAQSTAPDGDYSLTVLLAGRLTGMPNIPEEHALHIVAQRLSNLIRLIPVIELSNVATIVQDTDTTALSEYFPDGTHLMPITHLTALYDQVRNDILQGVPRQNVSKALYRLLQYTRRVKALDAPYSSFQNDFEFQVAKFNIPFALHDLAAMPGLHGNPIEEETTKSHYSLPGRKAPARFKRPVGVFIHAFYVDELEDLIGATERIQSKFYYISTNEESKCDEIRCLLDRLGIENYEIRVTDNVGRDIFPKFVAFRDVYENHDIVLHLHTKKSAHSKKSDGWMDHILADLLDNTEAVNRIVSLFASIPELGIIAPRPPSHLTGGYRWTVNKHIASAIFPDLDLPDDGEFVFPMGSMFWARTDALRPILDRQLTAEDFPKEAGQLDGTTAHALERLIGVCASDAGYHVIKYTATHDNKYRKFRTRLKTNKDLFEELLAANA</sequence>
<dbReference type="EMBL" id="JADCKQ010000014">
    <property type="protein sequence ID" value="MBI1495074.1"/>
    <property type="molecule type" value="Genomic_DNA"/>
</dbReference>
<dbReference type="InterPro" id="IPR007739">
    <property type="entry name" value="RgpF"/>
</dbReference>
<dbReference type="Pfam" id="PF05045">
    <property type="entry name" value="RgpF"/>
    <property type="match status" value="1"/>
</dbReference>